<keyword evidence="3" id="KW-0560">Oxidoreductase</keyword>
<protein>
    <submittedName>
        <fullName evidence="3">ArsC</fullName>
        <ecNumber evidence="3">1.20.4.1</ecNumber>
    </submittedName>
</protein>
<dbReference type="STRING" id="431943.CKL_2533"/>
<evidence type="ECO:0000313" key="4">
    <source>
        <dbReference type="Proteomes" id="UP000002411"/>
    </source>
</evidence>
<keyword evidence="1" id="KW-0059">Arsenical resistance</keyword>
<dbReference type="SUPFAM" id="SSF52788">
    <property type="entry name" value="Phosphotyrosine protein phosphatases I"/>
    <property type="match status" value="1"/>
</dbReference>
<name>A5N099_CLOK5</name>
<dbReference type="InterPro" id="IPR036196">
    <property type="entry name" value="Ptyr_pPase_sf"/>
</dbReference>
<dbReference type="GO" id="GO:0046685">
    <property type="term" value="P:response to arsenic-containing substance"/>
    <property type="evidence" value="ECO:0007669"/>
    <property type="project" value="UniProtKB-KW"/>
</dbReference>
<organism evidence="3 4">
    <name type="scientific">Clostridium kluyveri (strain ATCC 8527 / DSM 555 / NBRC 12016 / NCIMB 10680 / K1)</name>
    <dbReference type="NCBI Taxonomy" id="431943"/>
    <lineage>
        <taxon>Bacteria</taxon>
        <taxon>Bacillati</taxon>
        <taxon>Bacillota</taxon>
        <taxon>Clostridia</taxon>
        <taxon>Eubacteriales</taxon>
        <taxon>Clostridiaceae</taxon>
        <taxon>Clostridium</taxon>
    </lineage>
</organism>
<keyword evidence="4" id="KW-1185">Reference proteome</keyword>
<dbReference type="Proteomes" id="UP000002411">
    <property type="component" value="Chromosome"/>
</dbReference>
<gene>
    <name evidence="3" type="primary">arsC</name>
    <name evidence="3" type="ordered locus">CKL_2533</name>
</gene>
<sequence>MKPKVAFICVHNSCRSQMAEALGKLFADDIFESYSAGTELRPNINQDAVRIMKGLYNIDINETQKSKLLNDLPKIDIVVKMGCNVVCPFLPSKYEEDWGLEDPSGKSDDEFIKTAKAIEEKIKDLAKRIENKKIKL</sequence>
<dbReference type="InterPro" id="IPR023485">
    <property type="entry name" value="Ptyr_pPase"/>
</dbReference>
<dbReference type="KEGG" id="ckl:CKL_2533"/>
<dbReference type="RefSeq" id="WP_012102877.1">
    <property type="nucleotide sequence ID" value="NC_009706.1"/>
</dbReference>
<proteinExistence type="predicted"/>
<dbReference type="AlphaFoldDB" id="A5N099"/>
<dbReference type="HOGENOM" id="CLU_071415_3_3_9"/>
<reference evidence="3 4" key="1">
    <citation type="journal article" date="2008" name="Proc. Natl. Acad. Sci. U.S.A.">
        <title>The genome of Clostridium kluyveri, a strict anaerobe with unique metabolic features.</title>
        <authorList>
            <person name="Seedorf H."/>
            <person name="Fricke W.F."/>
            <person name="Veith B."/>
            <person name="Brueggemann H."/>
            <person name="Liesegang H."/>
            <person name="Strittmatter A."/>
            <person name="Miethke M."/>
            <person name="Buckel W."/>
            <person name="Hinderberger J."/>
            <person name="Li F."/>
            <person name="Hagemeier C."/>
            <person name="Thauer R.K."/>
            <person name="Gottschalk G."/>
        </authorList>
    </citation>
    <scope>NUCLEOTIDE SEQUENCE [LARGE SCALE GENOMIC DNA]</scope>
    <source>
        <strain evidence="4">ATCC 8527 / DSM 555 / NCIMB 10680</strain>
    </source>
</reference>
<evidence type="ECO:0000256" key="1">
    <source>
        <dbReference type="ARBA" id="ARBA00022849"/>
    </source>
</evidence>
<dbReference type="eggNOG" id="COG0394">
    <property type="taxonomic scope" value="Bacteria"/>
</dbReference>
<dbReference type="GO" id="GO:0008794">
    <property type="term" value="F:arsenate reductase (glutaredoxin) activity"/>
    <property type="evidence" value="ECO:0007669"/>
    <property type="project" value="UniProtKB-EC"/>
</dbReference>
<evidence type="ECO:0000259" key="2">
    <source>
        <dbReference type="SMART" id="SM00226"/>
    </source>
</evidence>
<accession>A5N099</accession>
<dbReference type="CDD" id="cd16345">
    <property type="entry name" value="LMWP_ArsC"/>
    <property type="match status" value="1"/>
</dbReference>
<dbReference type="SMART" id="SM00226">
    <property type="entry name" value="LMWPc"/>
    <property type="match status" value="1"/>
</dbReference>
<evidence type="ECO:0000313" key="3">
    <source>
        <dbReference type="EMBL" id="EDK34545.1"/>
    </source>
</evidence>
<dbReference type="EMBL" id="CP000673">
    <property type="protein sequence ID" value="EDK34545.1"/>
    <property type="molecule type" value="Genomic_DNA"/>
</dbReference>
<dbReference type="EC" id="1.20.4.1" evidence="3"/>
<dbReference type="Gene3D" id="3.40.50.2300">
    <property type="match status" value="1"/>
</dbReference>
<feature type="domain" description="Phosphotyrosine protein phosphatase I" evidence="2">
    <location>
        <begin position="3"/>
        <end position="128"/>
    </location>
</feature>
<dbReference type="PANTHER" id="PTHR43428:SF1">
    <property type="entry name" value="ARSENATE REDUCTASE"/>
    <property type="match status" value="1"/>
</dbReference>
<dbReference type="Pfam" id="PF01451">
    <property type="entry name" value="LMWPc"/>
    <property type="match status" value="1"/>
</dbReference>
<dbReference type="SMR" id="A5N099"/>
<dbReference type="PANTHER" id="PTHR43428">
    <property type="entry name" value="ARSENATE REDUCTASE"/>
    <property type="match status" value="1"/>
</dbReference>